<dbReference type="PANTHER" id="PTHR11695:SF294">
    <property type="entry name" value="RETICULON-4-INTERACTING PROTEIN 1, MITOCHONDRIAL"/>
    <property type="match status" value="1"/>
</dbReference>
<dbReference type="RefSeq" id="WP_148732736.1">
    <property type="nucleotide sequence ID" value="NZ_VSSB01000001.1"/>
</dbReference>
<accession>A0A5S4V2A4</accession>
<organism evidence="3 4">
    <name type="scientific">Agromyces mariniharenae</name>
    <dbReference type="NCBI Taxonomy" id="2604423"/>
    <lineage>
        <taxon>Bacteria</taxon>
        <taxon>Bacillati</taxon>
        <taxon>Actinomycetota</taxon>
        <taxon>Actinomycetes</taxon>
        <taxon>Micrococcales</taxon>
        <taxon>Microbacteriaceae</taxon>
        <taxon>Agromyces</taxon>
    </lineage>
</organism>
<dbReference type="InterPro" id="IPR011032">
    <property type="entry name" value="GroES-like_sf"/>
</dbReference>
<reference evidence="3 4" key="1">
    <citation type="submission" date="2019-08" db="EMBL/GenBank/DDBJ databases">
        <authorList>
            <person name="Hu J."/>
        </authorList>
    </citation>
    <scope>NUCLEOTIDE SEQUENCE [LARGE SCALE GENOMIC DNA]</scope>
    <source>
        <strain evidence="3 4">NEAU-184</strain>
    </source>
</reference>
<dbReference type="SMART" id="SM00829">
    <property type="entry name" value="PKS_ER"/>
    <property type="match status" value="1"/>
</dbReference>
<dbReference type="Proteomes" id="UP000325243">
    <property type="component" value="Unassembled WGS sequence"/>
</dbReference>
<dbReference type="PROSITE" id="PS01162">
    <property type="entry name" value="QOR_ZETA_CRYSTAL"/>
    <property type="match status" value="1"/>
</dbReference>
<dbReference type="GO" id="GO:0008270">
    <property type="term" value="F:zinc ion binding"/>
    <property type="evidence" value="ECO:0007669"/>
    <property type="project" value="InterPro"/>
</dbReference>
<protein>
    <submittedName>
        <fullName evidence="3">NADP-dependent oxidoreductase</fullName>
    </submittedName>
</protein>
<dbReference type="InterPro" id="IPR036291">
    <property type="entry name" value="NAD(P)-bd_dom_sf"/>
</dbReference>
<comment type="caution">
    <text evidence="3">The sequence shown here is derived from an EMBL/GenBank/DDBJ whole genome shotgun (WGS) entry which is preliminary data.</text>
</comment>
<evidence type="ECO:0000313" key="4">
    <source>
        <dbReference type="Proteomes" id="UP000325243"/>
    </source>
</evidence>
<dbReference type="InterPro" id="IPR013154">
    <property type="entry name" value="ADH-like_N"/>
</dbReference>
<feature type="domain" description="Enoyl reductase (ER)" evidence="2">
    <location>
        <begin position="10"/>
        <end position="309"/>
    </location>
</feature>
<dbReference type="GO" id="GO:0016491">
    <property type="term" value="F:oxidoreductase activity"/>
    <property type="evidence" value="ECO:0007669"/>
    <property type="project" value="UniProtKB-KW"/>
</dbReference>
<dbReference type="SUPFAM" id="SSF51735">
    <property type="entry name" value="NAD(P)-binding Rossmann-fold domains"/>
    <property type="match status" value="1"/>
</dbReference>
<dbReference type="Pfam" id="PF13602">
    <property type="entry name" value="ADH_zinc_N_2"/>
    <property type="match status" value="1"/>
</dbReference>
<dbReference type="SUPFAM" id="SSF50129">
    <property type="entry name" value="GroES-like"/>
    <property type="match status" value="1"/>
</dbReference>
<gene>
    <name evidence="3" type="ORF">FYC51_06135</name>
</gene>
<dbReference type="PROSITE" id="PS00059">
    <property type="entry name" value="ADH_ZINC"/>
    <property type="match status" value="1"/>
</dbReference>
<dbReference type="EMBL" id="VSSB01000001">
    <property type="protein sequence ID" value="TYL53267.1"/>
    <property type="molecule type" value="Genomic_DNA"/>
</dbReference>
<dbReference type="CDD" id="cd05289">
    <property type="entry name" value="MDR_like_2"/>
    <property type="match status" value="1"/>
</dbReference>
<dbReference type="InterPro" id="IPR002328">
    <property type="entry name" value="ADH_Zn_CS"/>
</dbReference>
<dbReference type="PANTHER" id="PTHR11695">
    <property type="entry name" value="ALCOHOL DEHYDROGENASE RELATED"/>
    <property type="match status" value="1"/>
</dbReference>
<dbReference type="AlphaFoldDB" id="A0A5S4V2A4"/>
<dbReference type="Gene3D" id="3.90.180.10">
    <property type="entry name" value="Medium-chain alcohol dehydrogenases, catalytic domain"/>
    <property type="match status" value="1"/>
</dbReference>
<evidence type="ECO:0000313" key="3">
    <source>
        <dbReference type="EMBL" id="TYL53267.1"/>
    </source>
</evidence>
<name>A0A5S4V2A4_9MICO</name>
<evidence type="ECO:0000259" key="2">
    <source>
        <dbReference type="SMART" id="SM00829"/>
    </source>
</evidence>
<dbReference type="Pfam" id="PF08240">
    <property type="entry name" value="ADH_N"/>
    <property type="match status" value="1"/>
</dbReference>
<proteinExistence type="predicted"/>
<keyword evidence="4" id="KW-1185">Reference proteome</keyword>
<sequence>MFALRAYARSDAARLVYEGAPSPGLGPHDVLVRVHASGVSPGELDWPGAWLDHDGTPRMPPIVPGHEISGVVEAVGPDATGFAVADEVFGYTDVRRDGGDAEYVAVRADAGELAPKPASLTHVEASAVPLSALTAWQALFDHGDLQPGQAVLVHGAAGGVGTFAVQFARWRGARVVATSSERDRSFVSELGADVVIDYRGTRFEDAVPDVDLVLDTVGGETWSRSWDVIRPGGRLVSIAVPRPPERDDGDGRLAIWFVVRPDVGQLVEIGRLLDAGLVRSIVSDVLPLARGAEAYGPHARRSGPGKVVLAVAGG</sequence>
<dbReference type="Gene3D" id="3.40.50.720">
    <property type="entry name" value="NAD(P)-binding Rossmann-like Domain"/>
    <property type="match status" value="1"/>
</dbReference>
<dbReference type="InterPro" id="IPR050700">
    <property type="entry name" value="YIM1/Zinc_Alcohol_DH_Fams"/>
</dbReference>
<dbReference type="InterPro" id="IPR020843">
    <property type="entry name" value="ER"/>
</dbReference>
<keyword evidence="1" id="KW-0560">Oxidoreductase</keyword>
<evidence type="ECO:0000256" key="1">
    <source>
        <dbReference type="ARBA" id="ARBA00023002"/>
    </source>
</evidence>
<dbReference type="InterPro" id="IPR002364">
    <property type="entry name" value="Quin_OxRdtase/zeta-crystal_CS"/>
</dbReference>